<feature type="transmembrane region" description="Helical" evidence="5">
    <location>
        <begin position="249"/>
        <end position="271"/>
    </location>
</feature>
<dbReference type="Gene3D" id="1.20.1740.10">
    <property type="entry name" value="Amino acid/polyamine transporter I"/>
    <property type="match status" value="2"/>
</dbReference>
<evidence type="ECO:0000313" key="6">
    <source>
        <dbReference type="EMBL" id="SBS45589.1"/>
    </source>
</evidence>
<feature type="transmembrane region" description="Helical" evidence="5">
    <location>
        <begin position="350"/>
        <end position="372"/>
    </location>
</feature>
<feature type="transmembrane region" description="Helical" evidence="5">
    <location>
        <begin position="283"/>
        <end position="309"/>
    </location>
</feature>
<dbReference type="InterPro" id="IPR050598">
    <property type="entry name" value="AminoAcid_Transporter"/>
</dbReference>
<comment type="subcellular location">
    <subcellularLocation>
        <location evidence="1">Membrane</location>
        <topology evidence="1">Multi-pass membrane protein</topology>
    </subcellularLocation>
</comment>
<evidence type="ECO:0000256" key="5">
    <source>
        <dbReference type="SAM" id="Phobius"/>
    </source>
</evidence>
<dbReference type="InterPro" id="IPR002293">
    <property type="entry name" value="AA/rel_permease1"/>
</dbReference>
<dbReference type="GO" id="GO:0016020">
    <property type="term" value="C:membrane"/>
    <property type="evidence" value="ECO:0007669"/>
    <property type="project" value="UniProtKB-SubCell"/>
</dbReference>
<dbReference type="PANTHER" id="PTHR11785:SF340">
    <property type="entry name" value="AROMATIC-PREFERRING AMINO ACID TRANSPORTER"/>
    <property type="match status" value="1"/>
</dbReference>
<dbReference type="PANTHER" id="PTHR11785">
    <property type="entry name" value="AMINO ACID TRANSPORTER"/>
    <property type="match status" value="1"/>
</dbReference>
<proteinExistence type="predicted"/>
<reference evidence="6" key="2">
    <citation type="submission" date="2016-06" db="EMBL/GenBank/DDBJ databases">
        <title>The genome of a short-lived fish provides insights into sex chromosome evolution and the genetic control of aging.</title>
        <authorList>
            <person name="Reichwald K."/>
            <person name="Felder M."/>
            <person name="Petzold A."/>
            <person name="Koch P."/>
            <person name="Groth M."/>
            <person name="Platzer M."/>
        </authorList>
    </citation>
    <scope>NUCLEOTIDE SEQUENCE</scope>
    <source>
        <tissue evidence="6">Brain</tissue>
    </source>
</reference>
<gene>
    <name evidence="6" type="primary">CABZ01074334.1</name>
</gene>
<reference evidence="6" key="1">
    <citation type="submission" date="2016-05" db="EMBL/GenBank/DDBJ databases">
        <authorList>
            <person name="Lavstsen T."/>
            <person name="Jespersen J.S."/>
        </authorList>
    </citation>
    <scope>NUCLEOTIDE SEQUENCE</scope>
    <source>
        <tissue evidence="6">Brain</tissue>
    </source>
</reference>
<protein>
    <recommendedName>
        <fullName evidence="7">B(0,+)-type amino acid transporter 1</fullName>
    </recommendedName>
</protein>
<dbReference type="AlphaFoldDB" id="A0A1A8UBC5"/>
<accession>A0A1A8UBC5</accession>
<sequence>MDTKQQKLSLKREVGIIGAMSFIAGTMVGSGIFISPQYVLLSIGSPGASLIIWTCCGLTAMLGGLCYAELGTVIPGSGGEYIYMLRTVGKIVAFMFVFSFVIVMRPVSATGVALACAEYVIAPFYSDCTPSQLVLKCVAAGIILLLSLINCLSVRLATGIQVVTTLVKAVVLVVIIVGGVVMLFQGNNESFDDAFEGTKVGVSSIGIAFYQGLWSYDGWNTMNYLTEELKRPENIMAATQQETLKMKRVIRLVGGVSLVSGTMIGSGIFMSPQFVMTYVESPGATFTFILLMKPFGITAMAISIAECAMAPFYSGCQPPHLAVKCTAASLFCLLPRSTSRIPALLLRVQVVFWVAKVITLIVIVIGGIVKVIRSRTVIVENLKVEKSFEGTQFTVNTLGMAFYQGLWSYAGWYNLNYVTE</sequence>
<evidence type="ECO:0000256" key="4">
    <source>
        <dbReference type="ARBA" id="ARBA00023136"/>
    </source>
</evidence>
<evidence type="ECO:0000256" key="1">
    <source>
        <dbReference type="ARBA" id="ARBA00004141"/>
    </source>
</evidence>
<feature type="transmembrane region" description="Helical" evidence="5">
    <location>
        <begin position="91"/>
        <end position="121"/>
    </location>
</feature>
<feature type="transmembrane region" description="Helical" evidence="5">
    <location>
        <begin position="14"/>
        <end position="38"/>
    </location>
</feature>
<keyword evidence="2 5" id="KW-0812">Transmembrane</keyword>
<feature type="transmembrane region" description="Helical" evidence="5">
    <location>
        <begin position="50"/>
        <end position="70"/>
    </location>
</feature>
<name>A0A1A8UBC5_NOTFU</name>
<dbReference type="Pfam" id="PF13520">
    <property type="entry name" value="AA_permease_2"/>
    <property type="match status" value="1"/>
</dbReference>
<feature type="transmembrane region" description="Helical" evidence="5">
    <location>
        <begin position="197"/>
        <end position="216"/>
    </location>
</feature>
<evidence type="ECO:0008006" key="7">
    <source>
        <dbReference type="Google" id="ProtNLM"/>
    </source>
</evidence>
<evidence type="ECO:0000256" key="3">
    <source>
        <dbReference type="ARBA" id="ARBA00022989"/>
    </source>
</evidence>
<dbReference type="GO" id="GO:0015179">
    <property type="term" value="F:L-amino acid transmembrane transporter activity"/>
    <property type="evidence" value="ECO:0007669"/>
    <property type="project" value="TreeGrafter"/>
</dbReference>
<keyword evidence="3 5" id="KW-1133">Transmembrane helix</keyword>
<organism evidence="6">
    <name type="scientific">Nothobranchius furzeri</name>
    <name type="common">Turquoise killifish</name>
    <dbReference type="NCBI Taxonomy" id="105023"/>
    <lineage>
        <taxon>Eukaryota</taxon>
        <taxon>Metazoa</taxon>
        <taxon>Chordata</taxon>
        <taxon>Craniata</taxon>
        <taxon>Vertebrata</taxon>
        <taxon>Euteleostomi</taxon>
        <taxon>Actinopterygii</taxon>
        <taxon>Neopterygii</taxon>
        <taxon>Teleostei</taxon>
        <taxon>Neoteleostei</taxon>
        <taxon>Acanthomorphata</taxon>
        <taxon>Ovalentaria</taxon>
        <taxon>Atherinomorphae</taxon>
        <taxon>Cyprinodontiformes</taxon>
        <taxon>Nothobranchiidae</taxon>
        <taxon>Nothobranchius</taxon>
    </lineage>
</organism>
<evidence type="ECO:0000256" key="2">
    <source>
        <dbReference type="ARBA" id="ARBA00022692"/>
    </source>
</evidence>
<dbReference type="EMBL" id="HAEJ01005132">
    <property type="protein sequence ID" value="SBS45589.1"/>
    <property type="molecule type" value="Transcribed_RNA"/>
</dbReference>
<keyword evidence="4 5" id="KW-0472">Membrane</keyword>
<dbReference type="FunFam" id="1.20.1740.10:FF:000056">
    <property type="entry name" value="Y+L amino acid transporter 2"/>
    <property type="match status" value="1"/>
</dbReference>
<feature type="transmembrane region" description="Helical" evidence="5">
    <location>
        <begin position="133"/>
        <end position="154"/>
    </location>
</feature>
<feature type="transmembrane region" description="Helical" evidence="5">
    <location>
        <begin position="166"/>
        <end position="185"/>
    </location>
</feature>